<name>A0ABW8IGC8_9GAMM</name>
<proteinExistence type="predicted"/>
<protein>
    <submittedName>
        <fullName evidence="2">Uncharacterized protein</fullName>
    </submittedName>
</protein>
<comment type="caution">
    <text evidence="2">The sequence shown here is derived from an EMBL/GenBank/DDBJ whole genome shotgun (WGS) entry which is preliminary data.</text>
</comment>
<evidence type="ECO:0000313" key="2">
    <source>
        <dbReference type="EMBL" id="MFK2854252.1"/>
    </source>
</evidence>
<keyword evidence="3" id="KW-1185">Reference proteome</keyword>
<sequence>MKTVMCLLCTTVLVASISAHGQPSVPTTSELLTRFGTAPNGLARYEYLTSVMPQLTGDDKALAEQLLATVDSELGLYNEAMMVFPFDNRIAPPRSTSLPQSDQWQPVDAAEAVVKLADKRRIVMVNEAHHDAHTRELTLALLPRLRELGFQYFAVEALSPKDTDLMRRGYVIDTSGSEYVLEPLYGEIVRQAIKLGYTIVAYDPEDAATDDRDSQEARTLYEKVFAKDPQAKLFVHAGYSHIDKVIGNLGGKIQPMAMQLKRMSGYDPLCVDQVQFRDVAVGGLDFGFYSTVASRFFEEHPYVLRARSNGIIWSSDPQQHDVTVVLPPVSDRDLDINGMMRSDALRREVILPRAPFDLSQRPTWLTLGGHRLPYPISTDLCEGQIPCVVDAHYANEPDNATPADRYTFLRKHSHNELYLYPGHYRLRAWDATGKTLNQQNLEVPPG</sequence>
<accession>A0ABW8IGC8</accession>
<organism evidence="2 3">
    <name type="scientific">Dyella humi</name>
    <dbReference type="NCBI Taxonomy" id="1770547"/>
    <lineage>
        <taxon>Bacteria</taxon>
        <taxon>Pseudomonadati</taxon>
        <taxon>Pseudomonadota</taxon>
        <taxon>Gammaproteobacteria</taxon>
        <taxon>Lysobacterales</taxon>
        <taxon>Rhodanobacteraceae</taxon>
        <taxon>Dyella</taxon>
    </lineage>
</organism>
<dbReference type="Proteomes" id="UP001620409">
    <property type="component" value="Unassembled WGS sequence"/>
</dbReference>
<keyword evidence="1" id="KW-0732">Signal</keyword>
<dbReference type="EMBL" id="JADIKI010000022">
    <property type="protein sequence ID" value="MFK2854252.1"/>
    <property type="molecule type" value="Genomic_DNA"/>
</dbReference>
<evidence type="ECO:0000313" key="3">
    <source>
        <dbReference type="Proteomes" id="UP001620409"/>
    </source>
</evidence>
<evidence type="ECO:0000256" key="1">
    <source>
        <dbReference type="SAM" id="SignalP"/>
    </source>
</evidence>
<reference evidence="2 3" key="1">
    <citation type="submission" date="2020-10" db="EMBL/GenBank/DDBJ databases">
        <title>Phylogeny of dyella-like bacteria.</title>
        <authorList>
            <person name="Fu J."/>
        </authorList>
    </citation>
    <scope>NUCLEOTIDE SEQUENCE [LARGE SCALE GENOMIC DNA]</scope>
    <source>
        <strain evidence="2 3">DHG40</strain>
    </source>
</reference>
<feature type="signal peptide" evidence="1">
    <location>
        <begin position="1"/>
        <end position="21"/>
    </location>
</feature>
<feature type="chain" id="PRO_5047071138" evidence="1">
    <location>
        <begin position="22"/>
        <end position="446"/>
    </location>
</feature>
<dbReference type="RefSeq" id="WP_380008395.1">
    <property type="nucleotide sequence ID" value="NZ_JADIKI010000022.1"/>
</dbReference>
<gene>
    <name evidence="2" type="ORF">ISP18_06595</name>
</gene>